<feature type="compositionally biased region" description="Acidic residues" evidence="6">
    <location>
        <begin position="1101"/>
        <end position="1113"/>
    </location>
</feature>
<dbReference type="GO" id="GO:1990316">
    <property type="term" value="C:Atg1/ULK1 kinase complex"/>
    <property type="evidence" value="ECO:0007669"/>
    <property type="project" value="TreeGrafter"/>
</dbReference>
<feature type="coiled-coil region" evidence="5">
    <location>
        <begin position="1002"/>
        <end position="1032"/>
    </location>
</feature>
<reference evidence="10" key="1">
    <citation type="submission" date="2023-03" db="UniProtKB">
        <authorList>
            <consortium name="WormBaseParasite"/>
        </authorList>
    </citation>
    <scope>IDENTIFICATION</scope>
</reference>
<dbReference type="AlphaFoldDB" id="A0A9J2PVN4"/>
<dbReference type="GO" id="GO:0061709">
    <property type="term" value="P:reticulophagy"/>
    <property type="evidence" value="ECO:0007669"/>
    <property type="project" value="TreeGrafter"/>
</dbReference>
<evidence type="ECO:0000256" key="4">
    <source>
        <dbReference type="ARBA" id="ARBA00023054"/>
    </source>
</evidence>
<dbReference type="InterPro" id="IPR019460">
    <property type="entry name" value="Atg11_C"/>
</dbReference>
<dbReference type="Proteomes" id="UP000036681">
    <property type="component" value="Unplaced"/>
</dbReference>
<feature type="compositionally biased region" description="Polar residues" evidence="6">
    <location>
        <begin position="697"/>
        <end position="709"/>
    </location>
</feature>
<dbReference type="GO" id="GO:0019901">
    <property type="term" value="F:protein kinase binding"/>
    <property type="evidence" value="ECO:0007669"/>
    <property type="project" value="TreeGrafter"/>
</dbReference>
<evidence type="ECO:0000256" key="3">
    <source>
        <dbReference type="ARBA" id="ARBA00023006"/>
    </source>
</evidence>
<protein>
    <submittedName>
        <fullName evidence="10">Autophagy-related protein 11 C-terminal domain-containing protein</fullName>
    </submittedName>
</protein>
<name>A0A9J2PVN4_ASCLU</name>
<sequence length="1243" mass="141445">MQPLEVTAALGTVHKLQAAIEEATHVPLAEQKALCPWLTRLRKFPFPLHFVTEPLDPSPCEDELNRSLAPTEWPVLVFLSWSSNRDQVLLVSGGDGLQSDRPVAHYQGAGTDSNPVFLFCKLSKGESQDSATPQENAELNEMCTGLMEQLRSFENLTISGALIVRYAEASRLSRNIADRAMQLCARLVQDHQLLHQGWLALVSNLDDSRSQIEKRAERFYAHYERLKTMKGKAQTVLQEFDSVVDTLHKITIPSALLANSAKFEGGNKPNEECTLYDYISCADPQSSLKDVVDQVQVLLAKIDDSEHNRVVTLLKLVTEQTSKPEVRDIRGINLRLMQLDSHLRSLEQQERRLNEICAVITQGVPHDPSHIKDVVFKQREQMEEVKKIMEQLQKTAKAFSQSKHELLNNIRTRLSGWILQAYERLHTVNSSIVIFEEKFLALRNRLDIIRQVKESPVMYVTAITEAIRRNALYPEFQSWFASFTDKSKELVREECSIREAFNSKLDRHFLKQLFPGMFDQFPDFAPGELPSFDQNLPPVDFAHLRALRQTLPQLAHLLKVSEPAIYQRLAVRDPRAASVIHSGGVPAIRREESFFTSDTTINIATLNKNFPSTNWLSGDENMDMSPSNALLLTKSPPRFSSTLSLDNTDASSKPLNPLAPLFDTPHQECDTPAASSAVISQSVKSAPIRIPHRADSSRQMSEKSSQFSTPEDHFASCQYRQFDMDRRSNQMTFSDAMEHLKPILSGLHSVLLEMNETKEMISTHKDNVEEEVKAALNCAERIIDECDRLRRESTKKEVEEARNHVKEECVAHYESIVNKLKTELEEGTKRDRELEDLREVLEEQQAEINALRVYKESTENAIAKLESEKAELFKTFTIEHEVEVERMASLHSDEMKRKEKEIDSLKAALHKARETRTHAQATEPEDSASRNEEIRATFEKEYKVTASLSASFAILLHLSLASGSFLKKTFAVHIKQSRMQFLVKGLEEKKADEIARIKKEAEFDLRMKSKEYEEKIRELEQLLQREENAICQALDREEREVTDDVPEETCSSLNNPNAKLLLQESITPLTESAIGAMGASHSRDTSESGDAKEAANRGDEKSDDEEKGSEEDIAAVSVNSATTQTRIRLKDMRVMITIQDIHEACAVLVVWSEPHNSYILFCTSPVMHFVKESCLRRMGVRPDAQMSSRRPNWLLATTTRLEFCQIRKADNRYNLTIGTRFYRVEVEPLPLDSSSMRRRRSDE</sequence>
<accession>A0A9J2PVN4</accession>
<dbReference type="GO" id="GO:0061723">
    <property type="term" value="P:glycophagy"/>
    <property type="evidence" value="ECO:0007669"/>
    <property type="project" value="TreeGrafter"/>
</dbReference>
<feature type="region of interest" description="Disordered" evidence="6">
    <location>
        <begin position="691"/>
        <end position="710"/>
    </location>
</feature>
<dbReference type="GO" id="GO:0000045">
    <property type="term" value="P:autophagosome assembly"/>
    <property type="evidence" value="ECO:0007669"/>
    <property type="project" value="InterPro"/>
</dbReference>
<dbReference type="GO" id="GO:0034045">
    <property type="term" value="C:phagophore assembly site membrane"/>
    <property type="evidence" value="ECO:0007669"/>
    <property type="project" value="TreeGrafter"/>
</dbReference>
<keyword evidence="4 5" id="KW-0175">Coiled coil</keyword>
<dbReference type="GO" id="GO:0000422">
    <property type="term" value="P:autophagy of mitochondrion"/>
    <property type="evidence" value="ECO:0007669"/>
    <property type="project" value="TreeGrafter"/>
</dbReference>
<feature type="domain" description="Autophagy protein ATG17-like" evidence="7">
    <location>
        <begin position="168"/>
        <end position="504"/>
    </location>
</feature>
<evidence type="ECO:0000256" key="2">
    <source>
        <dbReference type="ARBA" id="ARBA00022927"/>
    </source>
</evidence>
<dbReference type="GO" id="GO:0060090">
    <property type="term" value="F:molecular adaptor activity"/>
    <property type="evidence" value="ECO:0007669"/>
    <property type="project" value="TreeGrafter"/>
</dbReference>
<evidence type="ECO:0000259" key="7">
    <source>
        <dbReference type="Pfam" id="PF04108"/>
    </source>
</evidence>
<organism evidence="9 10">
    <name type="scientific">Ascaris lumbricoides</name>
    <name type="common">Giant roundworm</name>
    <dbReference type="NCBI Taxonomy" id="6252"/>
    <lineage>
        <taxon>Eukaryota</taxon>
        <taxon>Metazoa</taxon>
        <taxon>Ecdysozoa</taxon>
        <taxon>Nematoda</taxon>
        <taxon>Chromadorea</taxon>
        <taxon>Rhabditida</taxon>
        <taxon>Spirurina</taxon>
        <taxon>Ascaridomorpha</taxon>
        <taxon>Ascaridoidea</taxon>
        <taxon>Ascarididae</taxon>
        <taxon>Ascaris</taxon>
    </lineage>
</organism>
<proteinExistence type="predicted"/>
<feature type="compositionally biased region" description="Basic and acidic residues" evidence="6">
    <location>
        <begin position="1081"/>
        <end position="1100"/>
    </location>
</feature>
<feature type="region of interest" description="Disordered" evidence="6">
    <location>
        <begin position="1075"/>
        <end position="1117"/>
    </location>
</feature>
<dbReference type="GO" id="GO:0034517">
    <property type="term" value="P:ribophagy"/>
    <property type="evidence" value="ECO:0007669"/>
    <property type="project" value="TreeGrafter"/>
</dbReference>
<dbReference type="InterPro" id="IPR040040">
    <property type="entry name" value="ATG11"/>
</dbReference>
<dbReference type="InterPro" id="IPR045326">
    <property type="entry name" value="ATG17-like_dom"/>
</dbReference>
<keyword evidence="9" id="KW-1185">Reference proteome</keyword>
<keyword evidence="2" id="KW-0653">Protein transport</keyword>
<evidence type="ECO:0000313" key="10">
    <source>
        <dbReference type="WBParaSite" id="ALUE_0001365601-mRNA-1"/>
    </source>
</evidence>
<feature type="region of interest" description="Disordered" evidence="6">
    <location>
        <begin position="910"/>
        <end position="932"/>
    </location>
</feature>
<dbReference type="GO" id="GO:0034727">
    <property type="term" value="P:piecemeal microautophagy of the nucleus"/>
    <property type="evidence" value="ECO:0007669"/>
    <property type="project" value="TreeGrafter"/>
</dbReference>
<evidence type="ECO:0000256" key="1">
    <source>
        <dbReference type="ARBA" id="ARBA00022448"/>
    </source>
</evidence>
<evidence type="ECO:0000256" key="6">
    <source>
        <dbReference type="SAM" id="MobiDB-lite"/>
    </source>
</evidence>
<dbReference type="Pfam" id="PF04108">
    <property type="entry name" value="ATG17_like"/>
    <property type="match status" value="1"/>
</dbReference>
<dbReference type="PANTHER" id="PTHR13222:SF1">
    <property type="entry name" value="RB1-INDUCIBLE COILED-COIL PROTEIN 1"/>
    <property type="match status" value="1"/>
</dbReference>
<feature type="coiled-coil region" evidence="5">
    <location>
        <begin position="329"/>
        <end position="409"/>
    </location>
</feature>
<dbReference type="Pfam" id="PF10377">
    <property type="entry name" value="ATG11"/>
    <property type="match status" value="1"/>
</dbReference>
<keyword evidence="3" id="KW-0072">Autophagy</keyword>
<evidence type="ECO:0000256" key="5">
    <source>
        <dbReference type="SAM" id="Coils"/>
    </source>
</evidence>
<dbReference type="PANTHER" id="PTHR13222">
    <property type="entry name" value="RB1-INDUCIBLE COILED-COIL"/>
    <property type="match status" value="1"/>
</dbReference>
<keyword evidence="1" id="KW-0813">Transport</keyword>
<evidence type="ECO:0000259" key="8">
    <source>
        <dbReference type="Pfam" id="PF10377"/>
    </source>
</evidence>
<feature type="domain" description="Autophagy-related protein 11 C-terminal" evidence="8">
    <location>
        <begin position="1130"/>
        <end position="1227"/>
    </location>
</feature>
<evidence type="ECO:0000313" key="9">
    <source>
        <dbReference type="Proteomes" id="UP000036681"/>
    </source>
</evidence>
<dbReference type="GO" id="GO:0015031">
    <property type="term" value="P:protein transport"/>
    <property type="evidence" value="ECO:0007669"/>
    <property type="project" value="UniProtKB-KW"/>
</dbReference>
<dbReference type="WBParaSite" id="ALUE_0001365601-mRNA-1">
    <property type="protein sequence ID" value="ALUE_0001365601-mRNA-1"/>
    <property type="gene ID" value="ALUE_0001365601"/>
</dbReference>